<sequence length="89" mass="10145">MTFSETKIVIKERNDLSDPLEIKNDVRHGDALTCLLFNLALKKVVRDSNINTRGNIFNKSIQLLIFADDIDIIARTPTALRQTFLSLEK</sequence>
<dbReference type="Proteomes" id="UP000887159">
    <property type="component" value="Unassembled WGS sequence"/>
</dbReference>
<evidence type="ECO:0000313" key="2">
    <source>
        <dbReference type="Proteomes" id="UP000887159"/>
    </source>
</evidence>
<dbReference type="AlphaFoldDB" id="A0A8X6VX16"/>
<name>A0A8X6VX16_TRICX</name>
<protein>
    <submittedName>
        <fullName evidence="1">Putative endonuclease-reverse transcriptase</fullName>
    </submittedName>
</protein>
<accession>A0A8X6VX16</accession>
<gene>
    <name evidence="1" type="ORF">TNCV_1010821</name>
</gene>
<keyword evidence="1" id="KW-0540">Nuclease</keyword>
<organism evidence="1 2">
    <name type="scientific">Trichonephila clavipes</name>
    <name type="common">Golden silk orbweaver</name>
    <name type="synonym">Nephila clavipes</name>
    <dbReference type="NCBI Taxonomy" id="2585209"/>
    <lineage>
        <taxon>Eukaryota</taxon>
        <taxon>Metazoa</taxon>
        <taxon>Ecdysozoa</taxon>
        <taxon>Arthropoda</taxon>
        <taxon>Chelicerata</taxon>
        <taxon>Arachnida</taxon>
        <taxon>Araneae</taxon>
        <taxon>Araneomorphae</taxon>
        <taxon>Entelegynae</taxon>
        <taxon>Araneoidea</taxon>
        <taxon>Nephilidae</taxon>
        <taxon>Trichonephila</taxon>
    </lineage>
</organism>
<evidence type="ECO:0000313" key="1">
    <source>
        <dbReference type="EMBL" id="GFY24029.1"/>
    </source>
</evidence>
<proteinExistence type="predicted"/>
<dbReference type="EMBL" id="BMAU01021369">
    <property type="protein sequence ID" value="GFY24029.1"/>
    <property type="molecule type" value="Genomic_DNA"/>
</dbReference>
<comment type="caution">
    <text evidence="1">The sequence shown here is derived from an EMBL/GenBank/DDBJ whole genome shotgun (WGS) entry which is preliminary data.</text>
</comment>
<keyword evidence="2" id="KW-1185">Reference proteome</keyword>
<reference evidence="1" key="1">
    <citation type="submission" date="2020-08" db="EMBL/GenBank/DDBJ databases">
        <title>Multicomponent nature underlies the extraordinary mechanical properties of spider dragline silk.</title>
        <authorList>
            <person name="Kono N."/>
            <person name="Nakamura H."/>
            <person name="Mori M."/>
            <person name="Yoshida Y."/>
            <person name="Ohtoshi R."/>
            <person name="Malay A.D."/>
            <person name="Moran D.A.P."/>
            <person name="Tomita M."/>
            <person name="Numata K."/>
            <person name="Arakawa K."/>
        </authorList>
    </citation>
    <scope>NUCLEOTIDE SEQUENCE</scope>
</reference>
<keyword evidence="1" id="KW-0255">Endonuclease</keyword>
<keyword evidence="1" id="KW-0378">Hydrolase</keyword>
<dbReference type="GO" id="GO:0004519">
    <property type="term" value="F:endonuclease activity"/>
    <property type="evidence" value="ECO:0007669"/>
    <property type="project" value="UniProtKB-KW"/>
</dbReference>